<sequence length="1210" mass="129828">MLAYQQQHQQAGSAAGAAGSTSVVTVPPASVSAAHSKLRFGNTSFASFTTGPLTSGANNVDSGANSELFHPTFPKSFGAPGSYRPQGVNDSRDLSRSQQGSHGSYVNPAFAAPHWQNYHNHYNQHQQKPAQEPAALSGSIGSGNATNGRSTRRAPNASDLNKQWRATANATNAAAPAIAPPGAHLSINTTGRPSPASRDVATVVSSTYQGSNASPLLSGLSLALNKHKMQTAADTPQFDIPQQRTPHPLSPADSMKTPGYVDPERLPFPLGSDIADPTTGKQYRLLSVLGEGSYAVVYLARCNHDGVKYALKCLSKLDLSSRQLALQRTELEIHGSVCPHPHIVTLYAHFETRDWLFLVMERVSGPDLYDYITQHPAFNANQEERRFVEATRLFEQMIDAVAHIHALKAYHRDLKPENFILGADGNLKLTDFGLATRESLSTDFECGSKPYMSYENRNGGLNPNDPTVYGPREDYSPRLSDVWALGVLFLNLLFAQSPWTDPSRASCFKFCRFLREGAGFLSNQFPKLPREVADFLVTRVFSPESGRCNVLELKQWVQDLDYPFNAPKAPTAFASRSKNITSNRRPINAAGAANSGSFVGSYGKSLTGSKKWSPPNGIPHAMPRLQHVPQPVLATTALALDSAIAASSPTKAKQPHAKRFTAINQPKLAAAAAKHNLSTSVPALVFSQIIPATQAAAARKMMPRESNPTAAKAAAAILQSSMLCLPKNGRGQGKQEDSKDIVHADTREYYDDQDDSESWNQLENVSEVDDEDDTAGLSNGGQVNVPEYTVAASKIANKFPKHAIASSLGFGVPKGGAHMYDSEDDMDFSEPLSFDDPQRLPSLSAGAKSLPATSRLHAGARPALVPKRPTHAAALASAVVSSSSESSLYSDGCDILGHFSDEECSGESGSTTLRSPFASKAGLTGQSLSRARFGDSGLPVQGVVPLGRFVRPDAATNSAESSLTATLVTSSVEYYSPRMVPTSDAGSHVHSQPLNNASAVAAPLPVGSKRSAAAVNYADGVEADDEADASRRSHRIGGANFKSTMPKSAFAAAAAPSRSVRFSNNLHTVHPHPHTPRYNNDYNNNTESRRPSSAFQQSKKATTAITVPQSTARLAKNPAVMHSLPAPIKKLGNQSLLDSDAHTSFSWADDVEELPIPSLTSRLGAASISRHHNHDSYTTNDDDDALSDELSWSIDEDRNQHSDDMFAMEL</sequence>
<protein>
    <recommendedName>
        <fullName evidence="11">Protein kinase domain-containing protein</fullName>
    </recommendedName>
</protein>
<feature type="cross-link" description="Glycyl lysine isopeptide (Lys-Gly) (interchain with G-Cter in SUMO2)" evidence="8">
    <location>
        <position position="415"/>
    </location>
</feature>
<evidence type="ECO:0000313" key="12">
    <source>
        <dbReference type="EMBL" id="KAJ2684136.1"/>
    </source>
</evidence>
<keyword evidence="13" id="KW-1185">Reference proteome</keyword>
<keyword evidence="2" id="KW-0808">Transferase</keyword>
<evidence type="ECO:0000256" key="6">
    <source>
        <dbReference type="PIRSR" id="PIRSR630616-1"/>
    </source>
</evidence>
<name>A0A9W8GG37_9FUNG</name>
<comment type="caution">
    <text evidence="12">The sequence shown here is derived from an EMBL/GenBank/DDBJ whole genome shotgun (WGS) entry which is preliminary data.</text>
</comment>
<feature type="domain" description="Protein kinase" evidence="11">
    <location>
        <begin position="283"/>
        <end position="565"/>
    </location>
</feature>
<evidence type="ECO:0000256" key="10">
    <source>
        <dbReference type="SAM" id="MobiDB-lite"/>
    </source>
</evidence>
<evidence type="ECO:0000259" key="11">
    <source>
        <dbReference type="PROSITE" id="PS50011"/>
    </source>
</evidence>
<feature type="region of interest" description="Disordered" evidence="10">
    <location>
        <begin position="176"/>
        <end position="200"/>
    </location>
</feature>
<organism evidence="12 13">
    <name type="scientific">Coemansia spiralis</name>
    <dbReference type="NCBI Taxonomy" id="417178"/>
    <lineage>
        <taxon>Eukaryota</taxon>
        <taxon>Fungi</taxon>
        <taxon>Fungi incertae sedis</taxon>
        <taxon>Zoopagomycota</taxon>
        <taxon>Kickxellomycotina</taxon>
        <taxon>Kickxellomycetes</taxon>
        <taxon>Kickxellales</taxon>
        <taxon>Kickxellaceae</taxon>
        <taxon>Coemansia</taxon>
    </lineage>
</organism>
<feature type="region of interest" description="Disordered" evidence="10">
    <location>
        <begin position="71"/>
        <end position="108"/>
    </location>
</feature>
<evidence type="ECO:0000256" key="1">
    <source>
        <dbReference type="ARBA" id="ARBA00022527"/>
    </source>
</evidence>
<dbReference type="PANTHER" id="PTHR24350">
    <property type="entry name" value="SERINE/THREONINE-PROTEIN KINASE IAL-RELATED"/>
    <property type="match status" value="1"/>
</dbReference>
<feature type="region of interest" description="Disordered" evidence="10">
    <location>
        <begin position="749"/>
        <end position="782"/>
    </location>
</feature>
<proteinExistence type="predicted"/>
<evidence type="ECO:0000256" key="2">
    <source>
        <dbReference type="ARBA" id="ARBA00022679"/>
    </source>
</evidence>
<keyword evidence="3 7" id="KW-0547">Nucleotide-binding</keyword>
<gene>
    <name evidence="12" type="ORF">IWW39_005091</name>
</gene>
<dbReference type="EMBL" id="JANBTX010000232">
    <property type="protein sequence ID" value="KAJ2684136.1"/>
    <property type="molecule type" value="Genomic_DNA"/>
</dbReference>
<dbReference type="OrthoDB" id="541276at2759"/>
<feature type="binding site" evidence="7">
    <location>
        <begin position="417"/>
        <end position="418"/>
    </location>
    <ligand>
        <name>ATP</name>
        <dbReference type="ChEBI" id="CHEBI:30616"/>
    </ligand>
</feature>
<dbReference type="AlphaFoldDB" id="A0A9W8GG37"/>
<evidence type="ECO:0000256" key="9">
    <source>
        <dbReference type="PROSITE-ProRule" id="PRU10141"/>
    </source>
</evidence>
<accession>A0A9W8GG37</accession>
<feature type="binding site" evidence="7 9">
    <location>
        <position position="312"/>
    </location>
    <ligand>
        <name>ATP</name>
        <dbReference type="ChEBI" id="CHEBI:30616"/>
    </ligand>
</feature>
<feature type="region of interest" description="Disordered" evidence="10">
    <location>
        <begin position="1068"/>
        <end position="1102"/>
    </location>
</feature>
<dbReference type="PROSITE" id="PS00107">
    <property type="entry name" value="PROTEIN_KINASE_ATP"/>
    <property type="match status" value="1"/>
</dbReference>
<evidence type="ECO:0000256" key="7">
    <source>
        <dbReference type="PIRSR" id="PIRSR630616-2"/>
    </source>
</evidence>
<evidence type="ECO:0000256" key="5">
    <source>
        <dbReference type="ARBA" id="ARBA00022840"/>
    </source>
</evidence>
<evidence type="ECO:0000313" key="13">
    <source>
        <dbReference type="Proteomes" id="UP001151516"/>
    </source>
</evidence>
<keyword evidence="4" id="KW-0418">Kinase</keyword>
<evidence type="ECO:0000256" key="8">
    <source>
        <dbReference type="PIRSR" id="PIRSR630616-3"/>
    </source>
</evidence>
<dbReference type="InterPro" id="IPR000719">
    <property type="entry name" value="Prot_kinase_dom"/>
</dbReference>
<dbReference type="Gene3D" id="1.10.510.10">
    <property type="entry name" value="Transferase(Phosphotransferase) domain 1"/>
    <property type="match status" value="1"/>
</dbReference>
<dbReference type="GO" id="GO:0004674">
    <property type="term" value="F:protein serine/threonine kinase activity"/>
    <property type="evidence" value="ECO:0007669"/>
    <property type="project" value="UniProtKB-KW"/>
</dbReference>
<feature type="region of interest" description="Disordered" evidence="10">
    <location>
        <begin position="123"/>
        <end position="159"/>
    </location>
</feature>
<keyword evidence="1" id="KW-0723">Serine/threonine-protein kinase</keyword>
<feature type="region of interest" description="Disordered" evidence="10">
    <location>
        <begin position="1"/>
        <end position="20"/>
    </location>
</feature>
<dbReference type="SUPFAM" id="SSF56112">
    <property type="entry name" value="Protein kinase-like (PK-like)"/>
    <property type="match status" value="1"/>
</dbReference>
<feature type="binding site" evidence="7">
    <location>
        <position position="431"/>
    </location>
    <ligand>
        <name>ATP</name>
        <dbReference type="ChEBI" id="CHEBI:30616"/>
    </ligand>
</feature>
<feature type="compositionally biased region" description="Polar residues" evidence="10">
    <location>
        <begin position="1077"/>
        <end position="1102"/>
    </location>
</feature>
<evidence type="ECO:0000256" key="3">
    <source>
        <dbReference type="ARBA" id="ARBA00022741"/>
    </source>
</evidence>
<dbReference type="Proteomes" id="UP001151516">
    <property type="component" value="Unassembled WGS sequence"/>
</dbReference>
<dbReference type="InterPro" id="IPR011009">
    <property type="entry name" value="Kinase-like_dom_sf"/>
</dbReference>
<dbReference type="SMART" id="SM00220">
    <property type="entry name" value="S_TKc"/>
    <property type="match status" value="1"/>
</dbReference>
<reference evidence="12" key="1">
    <citation type="submission" date="2022-07" db="EMBL/GenBank/DDBJ databases">
        <title>Phylogenomic reconstructions and comparative analyses of Kickxellomycotina fungi.</title>
        <authorList>
            <person name="Reynolds N.K."/>
            <person name="Stajich J.E."/>
            <person name="Barry K."/>
            <person name="Grigoriev I.V."/>
            <person name="Crous P."/>
            <person name="Smith M.E."/>
        </authorList>
    </citation>
    <scope>NUCLEOTIDE SEQUENCE</scope>
    <source>
        <strain evidence="12">CBS 109367</strain>
    </source>
</reference>
<dbReference type="GO" id="GO:0005524">
    <property type="term" value="F:ATP binding"/>
    <property type="evidence" value="ECO:0007669"/>
    <property type="project" value="UniProtKB-UniRule"/>
</dbReference>
<evidence type="ECO:0000256" key="4">
    <source>
        <dbReference type="ARBA" id="ARBA00022777"/>
    </source>
</evidence>
<feature type="active site" description="Proton acceptor" evidence="6">
    <location>
        <position position="413"/>
    </location>
</feature>
<dbReference type="InterPro" id="IPR030616">
    <property type="entry name" value="Aur-like"/>
</dbReference>
<keyword evidence="5 7" id="KW-0067">ATP-binding</keyword>
<dbReference type="PROSITE" id="PS50011">
    <property type="entry name" value="PROTEIN_KINASE_DOM"/>
    <property type="match status" value="1"/>
</dbReference>
<dbReference type="InterPro" id="IPR017441">
    <property type="entry name" value="Protein_kinase_ATP_BS"/>
</dbReference>
<dbReference type="Pfam" id="PF00069">
    <property type="entry name" value="Pkinase"/>
    <property type="match status" value="1"/>
</dbReference>